<comment type="caution">
    <text evidence="1">The sequence shown here is derived from an EMBL/GenBank/DDBJ whole genome shotgun (WGS) entry which is preliminary data.</text>
</comment>
<dbReference type="AlphaFoldDB" id="A0A1F7JIQ2"/>
<proteinExistence type="predicted"/>
<evidence type="ECO:0000313" key="1">
    <source>
        <dbReference type="EMBL" id="OGK55508.1"/>
    </source>
</evidence>
<dbReference type="Proteomes" id="UP000177418">
    <property type="component" value="Unassembled WGS sequence"/>
</dbReference>
<evidence type="ECO:0000313" key="2">
    <source>
        <dbReference type="Proteomes" id="UP000177418"/>
    </source>
</evidence>
<sequence>MIRLSKKLNSIPRIFILFLALYILFSFSRSFSQSLFIKKPDRLNLIFYGEKSSFLSFGFSDDVNYLGFFDNNAQIYLPGGYGRYRIGAVGRFVDIEKKPIIYQKSFSSALSLYVNYYFFPKINKIYTKSDSEDFFIPKLSPIDIYYLTGRRGNAGFLDRLYLFFLLLDKKRQDFSLISMRPVDKKESDTIFLEDVFGKKYKGYFYQKSLREEGKTVQILYKSYRSALIITRILEGEGISVVDLTRDDEGPDHCQVIENTKKPSQTAFFLRQIFSCQSKVAKTTSSDIIIRIDDKLSELWD</sequence>
<protein>
    <recommendedName>
        <fullName evidence="3">LytR/CpsA/Psr regulator C-terminal domain-containing protein</fullName>
    </recommendedName>
</protein>
<evidence type="ECO:0008006" key="3">
    <source>
        <dbReference type="Google" id="ProtNLM"/>
    </source>
</evidence>
<accession>A0A1F7JIQ2</accession>
<organism evidence="1 2">
    <name type="scientific">Candidatus Roizmanbacteria bacterium RIFCSPLOWO2_02_FULL_36_11</name>
    <dbReference type="NCBI Taxonomy" id="1802071"/>
    <lineage>
        <taxon>Bacteria</taxon>
        <taxon>Candidatus Roizmaniibacteriota</taxon>
    </lineage>
</organism>
<gene>
    <name evidence="1" type="ORF">A3H78_05070</name>
</gene>
<reference evidence="1 2" key="1">
    <citation type="journal article" date="2016" name="Nat. Commun.">
        <title>Thousands of microbial genomes shed light on interconnected biogeochemical processes in an aquifer system.</title>
        <authorList>
            <person name="Anantharaman K."/>
            <person name="Brown C.T."/>
            <person name="Hug L.A."/>
            <person name="Sharon I."/>
            <person name="Castelle C.J."/>
            <person name="Probst A.J."/>
            <person name="Thomas B.C."/>
            <person name="Singh A."/>
            <person name="Wilkins M.J."/>
            <person name="Karaoz U."/>
            <person name="Brodie E.L."/>
            <person name="Williams K.H."/>
            <person name="Hubbard S.S."/>
            <person name="Banfield J.F."/>
        </authorList>
    </citation>
    <scope>NUCLEOTIDE SEQUENCE [LARGE SCALE GENOMIC DNA]</scope>
</reference>
<name>A0A1F7JIQ2_9BACT</name>
<dbReference type="EMBL" id="MGAV01000002">
    <property type="protein sequence ID" value="OGK55508.1"/>
    <property type="molecule type" value="Genomic_DNA"/>
</dbReference>